<dbReference type="eggNOG" id="COG0084">
    <property type="taxonomic scope" value="Bacteria"/>
</dbReference>
<dbReference type="PANTHER" id="PTHR46124:SF4">
    <property type="entry name" value="HYDROLASE TATD"/>
    <property type="match status" value="1"/>
</dbReference>
<comment type="caution">
    <text evidence="5">The sequence shown here is derived from an EMBL/GenBank/DDBJ whole genome shotgun (WGS) entry which is preliminary data.</text>
</comment>
<dbReference type="GeneID" id="93365018"/>
<dbReference type="Gene3D" id="3.20.20.140">
    <property type="entry name" value="Metal-dependent hydrolases"/>
    <property type="match status" value="1"/>
</dbReference>
<keyword evidence="2 4" id="KW-0479">Metal-binding</keyword>
<evidence type="ECO:0000313" key="6">
    <source>
        <dbReference type="Proteomes" id="UP000004295"/>
    </source>
</evidence>
<feature type="binding site" evidence="4">
    <location>
        <position position="5"/>
    </location>
    <ligand>
        <name>a divalent metal cation</name>
        <dbReference type="ChEBI" id="CHEBI:60240"/>
        <label>1</label>
    </ligand>
</feature>
<gene>
    <name evidence="5" type="ORF">POREN0001_0515</name>
</gene>
<feature type="binding site" evidence="4">
    <location>
        <position position="207"/>
    </location>
    <ligand>
        <name>a divalent metal cation</name>
        <dbReference type="ChEBI" id="CHEBI:60240"/>
        <label>1</label>
    </ligand>
</feature>
<accession>C3J8J9</accession>
<dbReference type="GO" id="GO:0046872">
    <property type="term" value="F:metal ion binding"/>
    <property type="evidence" value="ECO:0007669"/>
    <property type="project" value="UniProtKB-KW"/>
</dbReference>
<evidence type="ECO:0000256" key="1">
    <source>
        <dbReference type="ARBA" id="ARBA00009275"/>
    </source>
</evidence>
<feature type="binding site" evidence="4">
    <location>
        <position position="130"/>
    </location>
    <ligand>
        <name>a divalent metal cation</name>
        <dbReference type="ChEBI" id="CHEBI:60240"/>
        <label>2</label>
    </ligand>
</feature>
<dbReference type="STRING" id="553175.POREN0001_0515"/>
<name>C3J8J9_POREA</name>
<dbReference type="FunFam" id="3.20.20.140:FF:000005">
    <property type="entry name" value="TatD family hydrolase"/>
    <property type="match status" value="1"/>
</dbReference>
<dbReference type="InterPro" id="IPR015991">
    <property type="entry name" value="TatD/YcfH-like"/>
</dbReference>
<dbReference type="SUPFAM" id="SSF51556">
    <property type="entry name" value="Metallo-dependent hydrolases"/>
    <property type="match status" value="1"/>
</dbReference>
<dbReference type="RefSeq" id="WP_004332377.1">
    <property type="nucleotide sequence ID" value="NZ_ACNN01000007.1"/>
</dbReference>
<dbReference type="EMBL" id="ACNN01000007">
    <property type="protein sequence ID" value="EEN83364.1"/>
    <property type="molecule type" value="Genomic_DNA"/>
</dbReference>
<dbReference type="PIRSF" id="PIRSF005902">
    <property type="entry name" value="DNase_TatD"/>
    <property type="match status" value="1"/>
</dbReference>
<dbReference type="InterPro" id="IPR032466">
    <property type="entry name" value="Metal_Hydrolase"/>
</dbReference>
<dbReference type="GO" id="GO:0005829">
    <property type="term" value="C:cytosol"/>
    <property type="evidence" value="ECO:0007669"/>
    <property type="project" value="TreeGrafter"/>
</dbReference>
<evidence type="ECO:0000256" key="4">
    <source>
        <dbReference type="PIRSR" id="PIRSR005902-1"/>
    </source>
</evidence>
<dbReference type="Pfam" id="PF01026">
    <property type="entry name" value="TatD_DNase"/>
    <property type="match status" value="1"/>
</dbReference>
<sequence>MIDSHTHIFEPEFDEDRREVLERACGAGVEHLILPNIDVESLPRLLKTHEDFPLNTSIAIGLHPTSVGQDFSSQLEVIHEAVRKYHSEVVAIGEVGLDFYWDRSFVREQEEALRTQVEWAIEEDLPLILHTRSAHREMLDLLSAYRGEARLRGVFHSFTGSEDELEELIAFSPSFMIGINGVVTFKKSTLREYIARIPLDRLLLETDAPYLAPVPHRGKRNEPSFLPETLAEVARAFGLFPAQLEEAISANSRQLFALENF</sequence>
<dbReference type="PANTHER" id="PTHR46124">
    <property type="entry name" value="D-AMINOACYL-TRNA DEACYLASE"/>
    <property type="match status" value="1"/>
</dbReference>
<dbReference type="NCBIfam" id="TIGR00010">
    <property type="entry name" value="YchF/TatD family DNA exonuclease"/>
    <property type="match status" value="1"/>
</dbReference>
<evidence type="ECO:0000313" key="5">
    <source>
        <dbReference type="EMBL" id="EEN83364.1"/>
    </source>
</evidence>
<keyword evidence="6" id="KW-1185">Reference proteome</keyword>
<organism evidence="5 6">
    <name type="scientific">Porphyromonas endodontalis (strain ATCC 35406 / DSM 24491 / JCM 8526 / CCUG 16442 / BCRC 14492 / NCTC 13058 / HG 370)</name>
    <name type="common">Bacteroides endodontalis</name>
    <dbReference type="NCBI Taxonomy" id="553175"/>
    <lineage>
        <taxon>Bacteria</taxon>
        <taxon>Pseudomonadati</taxon>
        <taxon>Bacteroidota</taxon>
        <taxon>Bacteroidia</taxon>
        <taxon>Bacteroidales</taxon>
        <taxon>Porphyromonadaceae</taxon>
        <taxon>Porphyromonas</taxon>
    </lineage>
</organism>
<proteinExistence type="inferred from homology"/>
<feature type="binding site" evidence="4">
    <location>
        <position position="94"/>
    </location>
    <ligand>
        <name>a divalent metal cation</name>
        <dbReference type="ChEBI" id="CHEBI:60240"/>
        <label>1</label>
    </ligand>
</feature>
<comment type="similarity">
    <text evidence="1">Belongs to the metallo-dependent hydrolases superfamily. TatD-type hydrolase family.</text>
</comment>
<dbReference type="GO" id="GO:0016788">
    <property type="term" value="F:hydrolase activity, acting on ester bonds"/>
    <property type="evidence" value="ECO:0007669"/>
    <property type="project" value="InterPro"/>
</dbReference>
<dbReference type="AlphaFoldDB" id="C3J8J9"/>
<evidence type="ECO:0000256" key="2">
    <source>
        <dbReference type="ARBA" id="ARBA00022723"/>
    </source>
</evidence>
<feature type="binding site" evidence="4">
    <location>
        <position position="7"/>
    </location>
    <ligand>
        <name>a divalent metal cation</name>
        <dbReference type="ChEBI" id="CHEBI:60240"/>
        <label>1</label>
    </ligand>
</feature>
<evidence type="ECO:0000256" key="3">
    <source>
        <dbReference type="ARBA" id="ARBA00022801"/>
    </source>
</evidence>
<reference evidence="5 6" key="1">
    <citation type="submission" date="2009-04" db="EMBL/GenBank/DDBJ databases">
        <authorList>
            <person name="Sebastian Y."/>
            <person name="Madupu R."/>
            <person name="Durkin A.S."/>
            <person name="Torralba M."/>
            <person name="Methe B."/>
            <person name="Sutton G.G."/>
            <person name="Strausberg R.L."/>
            <person name="Nelson K.E."/>
        </authorList>
    </citation>
    <scope>NUCLEOTIDE SEQUENCE [LARGE SCALE GENOMIC DNA]</scope>
    <source>
        <strain evidence="6">ATCC 35406 / BCRC 14492 / JCM 8526 / NCTC 13058 / HG 370</strain>
    </source>
</reference>
<keyword evidence="3 5" id="KW-0378">Hydrolase</keyword>
<dbReference type="Proteomes" id="UP000004295">
    <property type="component" value="Unassembled WGS sequence"/>
</dbReference>
<feature type="binding site" evidence="4">
    <location>
        <position position="156"/>
    </location>
    <ligand>
        <name>a divalent metal cation</name>
        <dbReference type="ChEBI" id="CHEBI:60240"/>
        <label>2</label>
    </ligand>
</feature>
<dbReference type="GO" id="GO:0004536">
    <property type="term" value="F:DNA nuclease activity"/>
    <property type="evidence" value="ECO:0007669"/>
    <property type="project" value="InterPro"/>
</dbReference>
<dbReference type="InterPro" id="IPR001130">
    <property type="entry name" value="TatD-like"/>
</dbReference>
<protein>
    <submittedName>
        <fullName evidence="5">Hydrolase, TatD family</fullName>
    </submittedName>
</protein>
<dbReference type="CDD" id="cd01310">
    <property type="entry name" value="TatD_DNAse"/>
    <property type="match status" value="1"/>
</dbReference>